<reference evidence="1 3" key="1">
    <citation type="submission" date="2023-07" db="EMBL/GenBank/DDBJ databases">
        <authorList>
            <person name="Peeters C."/>
        </authorList>
    </citation>
    <scope>NUCLEOTIDE SEQUENCE</scope>
    <source>
        <strain evidence="2 3">LMG 32965</strain>
        <strain evidence="1">R-77567</strain>
    </source>
</reference>
<organism evidence="1 4">
    <name type="scientific">Ralstonia flatus</name>
    <dbReference type="NCBI Taxonomy" id="3058601"/>
    <lineage>
        <taxon>Bacteria</taxon>
        <taxon>Pseudomonadati</taxon>
        <taxon>Pseudomonadota</taxon>
        <taxon>Betaproteobacteria</taxon>
        <taxon>Burkholderiales</taxon>
        <taxon>Burkholderiaceae</taxon>
        <taxon>Ralstonia</taxon>
    </lineage>
</organism>
<evidence type="ECO:0008006" key="5">
    <source>
        <dbReference type="Google" id="ProtNLM"/>
    </source>
</evidence>
<dbReference type="RefSeq" id="WP_206271319.1">
    <property type="nucleotide sequence ID" value="NZ_CAUDKO010000003.1"/>
</dbReference>
<dbReference type="EMBL" id="CAUDKO010000003">
    <property type="protein sequence ID" value="CAJ0866816.1"/>
    <property type="molecule type" value="Genomic_DNA"/>
</dbReference>
<gene>
    <name evidence="2" type="ORF">R77564_02016</name>
    <name evidence="1" type="ORF">R77567_02059</name>
</gene>
<dbReference type="AlphaFoldDB" id="A0AAD2BX10"/>
<evidence type="ECO:0000313" key="1">
    <source>
        <dbReference type="EMBL" id="CAJ0866816.1"/>
    </source>
</evidence>
<dbReference type="EMBL" id="CAUDLI010000003">
    <property type="protein sequence ID" value="CAJ0874254.1"/>
    <property type="molecule type" value="Genomic_DNA"/>
</dbReference>
<name>A0AAD2BX10_9RALS</name>
<proteinExistence type="predicted"/>
<comment type="caution">
    <text evidence="1">The sequence shown here is derived from an EMBL/GenBank/DDBJ whole genome shotgun (WGS) entry which is preliminary data.</text>
</comment>
<evidence type="ECO:0000313" key="3">
    <source>
        <dbReference type="Proteomes" id="UP001189792"/>
    </source>
</evidence>
<evidence type="ECO:0000313" key="2">
    <source>
        <dbReference type="EMBL" id="CAJ0874254.1"/>
    </source>
</evidence>
<dbReference type="Proteomes" id="UP001189792">
    <property type="component" value="Unassembled WGS sequence"/>
</dbReference>
<keyword evidence="3" id="KW-1185">Reference proteome</keyword>
<sequence>MTATTPASEPEWLALSRGQRGLQWLAAGTTLVALEGTLRLEPPSRWGAAVRYTLSAGHAHVVETSGWWHLHADAGVNAHLRIVVPTLRTQRSAWPGMWRWLAHWIQPRQTSRG</sequence>
<accession>A0AAD2BX10</accession>
<protein>
    <recommendedName>
        <fullName evidence="5">DUF2917 domain-containing protein</fullName>
    </recommendedName>
</protein>
<evidence type="ECO:0000313" key="4">
    <source>
        <dbReference type="Proteomes" id="UP001190491"/>
    </source>
</evidence>
<dbReference type="Proteomes" id="UP001190491">
    <property type="component" value="Unassembled WGS sequence"/>
</dbReference>